<evidence type="ECO:0000256" key="1">
    <source>
        <dbReference type="SAM" id="Phobius"/>
    </source>
</evidence>
<reference evidence="2 3" key="1">
    <citation type="submission" date="2024-09" db="EMBL/GenBank/DDBJ databases">
        <authorList>
            <person name="Sun Q."/>
            <person name="Mori K."/>
        </authorList>
    </citation>
    <scope>NUCLEOTIDE SEQUENCE [LARGE SCALE GENOMIC DNA]</scope>
    <source>
        <strain evidence="2 3">CICC 10874</strain>
    </source>
</reference>
<dbReference type="Proteomes" id="UP001589793">
    <property type="component" value="Unassembled WGS sequence"/>
</dbReference>
<keyword evidence="3" id="KW-1185">Reference proteome</keyword>
<keyword evidence="1" id="KW-0472">Membrane</keyword>
<gene>
    <name evidence="2" type="ORF">ACFFF6_06175</name>
</gene>
<comment type="caution">
    <text evidence="2">The sequence shown here is derived from an EMBL/GenBank/DDBJ whole genome shotgun (WGS) entry which is preliminary data.</text>
</comment>
<feature type="transmembrane region" description="Helical" evidence="1">
    <location>
        <begin position="7"/>
        <end position="26"/>
    </location>
</feature>
<keyword evidence="1" id="KW-1133">Transmembrane helix</keyword>
<sequence>MCDVTDWLWSLAPTVIALGAVCLWPADSASEPLLRIETNDVTCIELLLSDDD</sequence>
<proteinExistence type="predicted"/>
<name>A0ABV6RAF5_9MICO</name>
<evidence type="ECO:0000313" key="3">
    <source>
        <dbReference type="Proteomes" id="UP001589793"/>
    </source>
</evidence>
<keyword evidence="1" id="KW-0812">Transmembrane</keyword>
<accession>A0ABV6RAF5</accession>
<dbReference type="EMBL" id="JBHLSV010000005">
    <property type="protein sequence ID" value="MFC0673539.1"/>
    <property type="molecule type" value="Genomic_DNA"/>
</dbReference>
<evidence type="ECO:0000313" key="2">
    <source>
        <dbReference type="EMBL" id="MFC0673539.1"/>
    </source>
</evidence>
<protein>
    <submittedName>
        <fullName evidence="2">Uncharacterized protein</fullName>
    </submittedName>
</protein>
<organism evidence="2 3">
    <name type="scientific">Brachybacterium hainanense</name>
    <dbReference type="NCBI Taxonomy" id="1541174"/>
    <lineage>
        <taxon>Bacteria</taxon>
        <taxon>Bacillati</taxon>
        <taxon>Actinomycetota</taxon>
        <taxon>Actinomycetes</taxon>
        <taxon>Micrococcales</taxon>
        <taxon>Dermabacteraceae</taxon>
        <taxon>Brachybacterium</taxon>
    </lineage>
</organism>
<dbReference type="RefSeq" id="WP_376979181.1">
    <property type="nucleotide sequence ID" value="NZ_JBHLSV010000005.1"/>
</dbReference>